<dbReference type="AlphaFoldDB" id="A0A914B3U7"/>
<evidence type="ECO:0000313" key="3">
    <source>
        <dbReference type="Proteomes" id="UP000887568"/>
    </source>
</evidence>
<accession>A0A914B3U7</accession>
<protein>
    <submittedName>
        <fullName evidence="2">Uncharacterized protein</fullName>
    </submittedName>
</protein>
<dbReference type="OMA" id="NYTNFVC"/>
<dbReference type="PANTHER" id="PTHR34645">
    <property type="entry name" value="SIMILAR TO HYPOTHETICAL PROTEIN"/>
    <property type="match status" value="1"/>
</dbReference>
<keyword evidence="3" id="KW-1185">Reference proteome</keyword>
<keyword evidence="1" id="KW-0175">Coiled coil</keyword>
<evidence type="ECO:0000313" key="2">
    <source>
        <dbReference type="EnsemblMetazoa" id="XP_038070981.1"/>
    </source>
</evidence>
<reference evidence="2" key="1">
    <citation type="submission" date="2022-11" db="UniProtKB">
        <authorList>
            <consortium name="EnsemblMetazoa"/>
        </authorList>
    </citation>
    <scope>IDENTIFICATION</scope>
</reference>
<dbReference type="InterPro" id="IPR038927">
    <property type="entry name" value="C6orf163"/>
</dbReference>
<dbReference type="RefSeq" id="XP_038070981.1">
    <property type="nucleotide sequence ID" value="XM_038215053.1"/>
</dbReference>
<dbReference type="GeneID" id="119739917"/>
<dbReference type="EnsemblMetazoa" id="XM_038215053.1">
    <property type="protein sequence ID" value="XP_038070981.1"/>
    <property type="gene ID" value="LOC119739917"/>
</dbReference>
<proteinExistence type="predicted"/>
<evidence type="ECO:0000256" key="1">
    <source>
        <dbReference type="SAM" id="Coils"/>
    </source>
</evidence>
<feature type="coiled-coil region" evidence="1">
    <location>
        <begin position="151"/>
        <end position="271"/>
    </location>
</feature>
<dbReference type="PANTHER" id="PTHR34645:SF1">
    <property type="entry name" value="GENE 136-RELATED"/>
    <property type="match status" value="1"/>
</dbReference>
<sequence>MDKRLKEHKALSPRYDGVPLRYEDSKPVQTQMHTHQNILDIGQNIHTQWEVQAENERDQAVSAAQHKVWQEAEHMKNVALEKCRELAKEEMEKAIADLKHRQEKALKEEALRVEGIMTQQATEQVKQEKQAGQTILRETVEKVQAQGLREKDEAVSQARKEEVEIAREEAERVARVTADREAETAKSSAEAKSKALAALEERMKRERIDAVHTAQMEERHVAAIELGRVKSAHQSEIEKLQETIRNLESRNEETLKEVERECEQKKQWEAKFHNMKDSYQLFINKTKGFDSGQADFLLK</sequence>
<name>A0A914B3U7_PATMI</name>
<dbReference type="Proteomes" id="UP000887568">
    <property type="component" value="Unplaced"/>
</dbReference>
<dbReference type="OrthoDB" id="8774892at2759"/>
<organism evidence="2 3">
    <name type="scientific">Patiria miniata</name>
    <name type="common">Bat star</name>
    <name type="synonym">Asterina miniata</name>
    <dbReference type="NCBI Taxonomy" id="46514"/>
    <lineage>
        <taxon>Eukaryota</taxon>
        <taxon>Metazoa</taxon>
        <taxon>Echinodermata</taxon>
        <taxon>Eleutherozoa</taxon>
        <taxon>Asterozoa</taxon>
        <taxon>Asteroidea</taxon>
        <taxon>Valvatacea</taxon>
        <taxon>Valvatida</taxon>
        <taxon>Asterinidae</taxon>
        <taxon>Patiria</taxon>
    </lineage>
</organism>